<dbReference type="Pfam" id="PF01399">
    <property type="entry name" value="PCI"/>
    <property type="match status" value="1"/>
</dbReference>
<protein>
    <recommendedName>
        <fullName evidence="3">PCI domain-containing protein 2 homolog</fullName>
    </recommendedName>
    <alternativeName>
        <fullName evidence="2">CSN12-like protein</fullName>
    </alternativeName>
</protein>
<proteinExistence type="inferred from homology"/>
<name>A0A7R8WDI1_9CRUS</name>
<dbReference type="GO" id="GO:0006368">
    <property type="term" value="P:transcription elongation by RNA polymerase II"/>
    <property type="evidence" value="ECO:0007669"/>
    <property type="project" value="TreeGrafter"/>
</dbReference>
<organism evidence="4">
    <name type="scientific">Cyprideis torosa</name>
    <dbReference type="NCBI Taxonomy" id="163714"/>
    <lineage>
        <taxon>Eukaryota</taxon>
        <taxon>Metazoa</taxon>
        <taxon>Ecdysozoa</taxon>
        <taxon>Arthropoda</taxon>
        <taxon>Crustacea</taxon>
        <taxon>Oligostraca</taxon>
        <taxon>Ostracoda</taxon>
        <taxon>Podocopa</taxon>
        <taxon>Podocopida</taxon>
        <taxon>Cytherocopina</taxon>
        <taxon>Cytheroidea</taxon>
        <taxon>Cytherideidae</taxon>
        <taxon>Cyprideis</taxon>
    </lineage>
</organism>
<reference evidence="4" key="1">
    <citation type="submission" date="2020-11" db="EMBL/GenBank/DDBJ databases">
        <authorList>
            <person name="Tran Van P."/>
        </authorList>
    </citation>
    <scope>NUCLEOTIDE SEQUENCE</scope>
</reference>
<dbReference type="InterPro" id="IPR000717">
    <property type="entry name" value="PCI_dom"/>
</dbReference>
<dbReference type="GO" id="GO:0000973">
    <property type="term" value="P:post-transcriptional tethering of RNA polymerase II gene DNA at nuclear periphery"/>
    <property type="evidence" value="ECO:0007669"/>
    <property type="project" value="TreeGrafter"/>
</dbReference>
<dbReference type="InterPro" id="IPR045114">
    <property type="entry name" value="Csn12-like"/>
</dbReference>
<dbReference type="GO" id="GO:0016973">
    <property type="term" value="P:poly(A)+ mRNA export from nucleus"/>
    <property type="evidence" value="ECO:0007669"/>
    <property type="project" value="TreeGrafter"/>
</dbReference>
<dbReference type="AlphaFoldDB" id="A0A7R8WDI1"/>
<dbReference type="Gene3D" id="1.10.10.10">
    <property type="entry name" value="Winged helix-like DNA-binding domain superfamily/Winged helix DNA-binding domain"/>
    <property type="match status" value="1"/>
</dbReference>
<evidence type="ECO:0000313" key="4">
    <source>
        <dbReference type="EMBL" id="CAD7229688.1"/>
    </source>
</evidence>
<accession>A0A7R8WDI1</accession>
<dbReference type="InterPro" id="IPR036388">
    <property type="entry name" value="WH-like_DNA-bd_sf"/>
</dbReference>
<evidence type="ECO:0000256" key="3">
    <source>
        <dbReference type="ARBA" id="ARBA00072421"/>
    </source>
</evidence>
<dbReference type="OrthoDB" id="10252687at2759"/>
<comment type="similarity">
    <text evidence="1">Belongs to the CSN12 family.</text>
</comment>
<evidence type="ECO:0000256" key="2">
    <source>
        <dbReference type="ARBA" id="ARBA00033214"/>
    </source>
</evidence>
<dbReference type="SMART" id="SM00753">
    <property type="entry name" value="PAM"/>
    <property type="match status" value="1"/>
</dbReference>
<dbReference type="GO" id="GO:0003690">
    <property type="term" value="F:double-stranded DNA binding"/>
    <property type="evidence" value="ECO:0007669"/>
    <property type="project" value="InterPro"/>
</dbReference>
<dbReference type="PROSITE" id="PS50250">
    <property type="entry name" value="PCI"/>
    <property type="match status" value="1"/>
</dbReference>
<evidence type="ECO:0000256" key="1">
    <source>
        <dbReference type="ARBA" id="ARBA00025771"/>
    </source>
</evidence>
<dbReference type="GO" id="GO:0003723">
    <property type="term" value="F:RNA binding"/>
    <property type="evidence" value="ECO:0007669"/>
    <property type="project" value="InterPro"/>
</dbReference>
<gene>
    <name evidence="4" type="ORF">CTOB1V02_LOCUS7556</name>
</gene>
<dbReference type="GO" id="GO:0070390">
    <property type="term" value="C:transcription export complex 2"/>
    <property type="evidence" value="ECO:0007669"/>
    <property type="project" value="TreeGrafter"/>
</dbReference>
<dbReference type="EMBL" id="OB662225">
    <property type="protein sequence ID" value="CAD7229688.1"/>
    <property type="molecule type" value="Genomic_DNA"/>
</dbReference>
<dbReference type="PANTHER" id="PTHR12732">
    <property type="entry name" value="UNCHARACTERIZED PROTEASOME COMPONENT REGION PCI-CONTAINING"/>
    <property type="match status" value="1"/>
</dbReference>
<dbReference type="FunFam" id="1.10.10.10:FF:000146">
    <property type="entry name" value="PCI domain-containing protein 2 homolog"/>
    <property type="match status" value="1"/>
</dbReference>
<dbReference type="PANTHER" id="PTHR12732:SF0">
    <property type="entry name" value="PCI DOMAIN-CONTAINING PROTEIN 2"/>
    <property type="match status" value="1"/>
</dbReference>
<sequence>MASSEDMNFDEDSKPRFSVFERSLSQAPVSLEVETKPDLEDLTLSNTLEAAKEDDAPQAVFGLNAVTKEHVMVVDNVLAFNEEGSMTMFSQLYQATGDIIGSPGGPNEQPRACWALSIGDIQQLYKAQCDVVDATKDMLSVLKDQNWMLPIVRTVCSDLRIIASRADIHRRVEDAQEKAAPFILNCFRICAADTRASEEDTKRWGMLGLVNELIRIYFRINCLNLCRPLIRAIDQSALKDRFPLSHRITYMYFVGRKAMFDSNYKQADEYLSYAFIHCHKSCTKNKRLILLHLIPVKLILGVIPKQDLLQKYNLPQFSEVVTSVRTGNLRLFNQTLNQHQAFFIQSGIYLILEKAKIIVLRNLFKKIYILTGTHQVDIQLFQHALKAMGEEDVDTAETQCILGNLIFDGHIKGYISHQHNKLVVSKQNPFPPLGGVQVAATG</sequence>